<accession>A0ACB5UIV8</accession>
<reference evidence="1" key="1">
    <citation type="submission" date="2023-09" db="EMBL/GenBank/DDBJ databases">
        <title>Vallitalea sediminicola and Vallitalea maricola sp. nov., anaerobic bacteria isolated from marine sediment.</title>
        <authorList>
            <person name="Hirano S."/>
            <person name="Maeda A."/>
            <person name="Terahara T."/>
            <person name="Mori K."/>
            <person name="Hamada M."/>
            <person name="Matsumoto R."/>
            <person name="Kobayashi T."/>
        </authorList>
    </citation>
    <scope>NUCLEOTIDE SEQUENCE</scope>
    <source>
        <strain evidence="1">AN17-2</strain>
    </source>
</reference>
<dbReference type="EMBL" id="BTPU01000031">
    <property type="protein sequence ID" value="GMQ62891.1"/>
    <property type="molecule type" value="Genomic_DNA"/>
</dbReference>
<keyword evidence="2" id="KW-1185">Reference proteome</keyword>
<organism evidence="1 2">
    <name type="scientific">Vallitalea maricola</name>
    <dbReference type="NCBI Taxonomy" id="3074433"/>
    <lineage>
        <taxon>Bacteria</taxon>
        <taxon>Bacillati</taxon>
        <taxon>Bacillota</taxon>
        <taxon>Clostridia</taxon>
        <taxon>Lachnospirales</taxon>
        <taxon>Vallitaleaceae</taxon>
        <taxon>Vallitalea</taxon>
    </lineage>
</organism>
<proteinExistence type="predicted"/>
<comment type="caution">
    <text evidence="1">The sequence shown here is derived from an EMBL/GenBank/DDBJ whole genome shotgun (WGS) entry which is preliminary data.</text>
</comment>
<evidence type="ECO:0000313" key="2">
    <source>
        <dbReference type="Proteomes" id="UP001374599"/>
    </source>
</evidence>
<name>A0ACB5UIV8_9FIRM</name>
<evidence type="ECO:0000313" key="1">
    <source>
        <dbReference type="EMBL" id="GMQ62891.1"/>
    </source>
</evidence>
<sequence>MPKDTFFNLPEKKRSRIVDSAFLEFSKVHYKQVTIDSIVNGAGIPKGSFYQYFTNKDDLYKYLFSQIGNEKKHVLEEMKKYKEQLNFREYLIKMLEESKKFESEDTKLMELKNKFINECPQEVRKDVLKNEIPKSYRLLEEVISGYVKKGELRKDLNIKTAAYMITSCVVSLEDYEFDKEENISEVIIRIIDILINGLK</sequence>
<gene>
    <name evidence="1" type="ORF">AN2V17_21230</name>
</gene>
<dbReference type="Proteomes" id="UP001374599">
    <property type="component" value="Unassembled WGS sequence"/>
</dbReference>
<protein>
    <submittedName>
        <fullName evidence="1">TetR/AcrR family transcriptional regulator</fullName>
    </submittedName>
</protein>